<dbReference type="AlphaFoldDB" id="A0A857KPF4"/>
<accession>A0A857KPF4</accession>
<proteinExistence type="predicted"/>
<reference evidence="2" key="1">
    <citation type="journal article" date="2021" name="Nat. Microbiol.">
        <title>Cocultivation of an ultrasmall environmental parasitic bacterium with lytic ability against bacteria associated with wastewater foams.</title>
        <authorList>
            <person name="Batinovic S."/>
            <person name="Rose J.J.A."/>
            <person name="Ratcliffe J."/>
            <person name="Seviour R.J."/>
            <person name="Petrovski S."/>
        </authorList>
    </citation>
    <scope>NUCLEOTIDE SEQUENCE</scope>
    <source>
        <strain evidence="2">CON44</strain>
    </source>
</reference>
<dbReference type="Pfam" id="PF12728">
    <property type="entry name" value="HTH_17"/>
    <property type="match status" value="1"/>
</dbReference>
<dbReference type="SUPFAM" id="SSF46955">
    <property type="entry name" value="Putative DNA-binding domain"/>
    <property type="match status" value="1"/>
</dbReference>
<dbReference type="InterPro" id="IPR009061">
    <property type="entry name" value="DNA-bd_dom_put_sf"/>
</dbReference>
<evidence type="ECO:0000259" key="1">
    <source>
        <dbReference type="Pfam" id="PF12728"/>
    </source>
</evidence>
<sequence length="70" mass="8076">MTKDQFDDVITTKQACEHWPFLNPNTLRYLRHKGEGPASFVINGRVLYRRAEVERWLAEQEQATTRGGAA</sequence>
<feature type="domain" description="Helix-turn-helix" evidence="1">
    <location>
        <begin position="11"/>
        <end position="60"/>
    </location>
</feature>
<dbReference type="RefSeq" id="WP_005193340.1">
    <property type="nucleotide sequence ID" value="NZ_CP045804.1"/>
</dbReference>
<organism evidence="2">
    <name type="scientific">Gordonia amarae</name>
    <dbReference type="NCBI Taxonomy" id="36821"/>
    <lineage>
        <taxon>Bacteria</taxon>
        <taxon>Bacillati</taxon>
        <taxon>Actinomycetota</taxon>
        <taxon>Actinomycetes</taxon>
        <taxon>Mycobacteriales</taxon>
        <taxon>Gordoniaceae</taxon>
        <taxon>Gordonia</taxon>
    </lineage>
</organism>
<evidence type="ECO:0000313" key="2">
    <source>
        <dbReference type="EMBL" id="QHN41352.1"/>
    </source>
</evidence>
<gene>
    <name evidence="2" type="ORF">GII30_21255</name>
</gene>
<protein>
    <submittedName>
        <fullName evidence="2">Helix-turn-helix domain-containing protein</fullName>
    </submittedName>
</protein>
<dbReference type="EMBL" id="CP045810">
    <property type="protein sequence ID" value="QHN41352.1"/>
    <property type="molecule type" value="Genomic_DNA"/>
</dbReference>
<dbReference type="InterPro" id="IPR041657">
    <property type="entry name" value="HTH_17"/>
</dbReference>
<name>A0A857KPF4_9ACTN</name>